<evidence type="ECO:0000313" key="2">
    <source>
        <dbReference type="EMBL" id="KAJ7041979.1"/>
    </source>
</evidence>
<feature type="compositionally biased region" description="Low complexity" evidence="1">
    <location>
        <begin position="92"/>
        <end position="104"/>
    </location>
</feature>
<gene>
    <name evidence="2" type="ORF">C8F04DRAFT_1077862</name>
</gene>
<comment type="caution">
    <text evidence="2">The sequence shown here is derived from an EMBL/GenBank/DDBJ whole genome shotgun (WGS) entry which is preliminary data.</text>
</comment>
<evidence type="ECO:0000256" key="1">
    <source>
        <dbReference type="SAM" id="MobiDB-lite"/>
    </source>
</evidence>
<name>A0AAD6XE63_9AGAR</name>
<accession>A0AAD6XE63</accession>
<proteinExistence type="predicted"/>
<sequence>MCIEPIQLVLPFATYAARVPLISLQLFLFTANCSTESPSSFSKVDALNTLLAHESPPARKLAVEAESRSRPRLWISRGRISYTVPLPDNHRSPPASSEMAAEAAAGRESTRLLDVFRCSKTL</sequence>
<evidence type="ECO:0000313" key="3">
    <source>
        <dbReference type="Proteomes" id="UP001218188"/>
    </source>
</evidence>
<reference evidence="2" key="1">
    <citation type="submission" date="2023-03" db="EMBL/GenBank/DDBJ databases">
        <title>Massive genome expansion in bonnet fungi (Mycena s.s.) driven by repeated elements and novel gene families across ecological guilds.</title>
        <authorList>
            <consortium name="Lawrence Berkeley National Laboratory"/>
            <person name="Harder C.B."/>
            <person name="Miyauchi S."/>
            <person name="Viragh M."/>
            <person name="Kuo A."/>
            <person name="Thoen E."/>
            <person name="Andreopoulos B."/>
            <person name="Lu D."/>
            <person name="Skrede I."/>
            <person name="Drula E."/>
            <person name="Henrissat B."/>
            <person name="Morin E."/>
            <person name="Kohler A."/>
            <person name="Barry K."/>
            <person name="LaButti K."/>
            <person name="Morin E."/>
            <person name="Salamov A."/>
            <person name="Lipzen A."/>
            <person name="Mereny Z."/>
            <person name="Hegedus B."/>
            <person name="Baldrian P."/>
            <person name="Stursova M."/>
            <person name="Weitz H."/>
            <person name="Taylor A."/>
            <person name="Grigoriev I.V."/>
            <person name="Nagy L.G."/>
            <person name="Martin F."/>
            <person name="Kauserud H."/>
        </authorList>
    </citation>
    <scope>NUCLEOTIDE SEQUENCE</scope>
    <source>
        <strain evidence="2">CBHHK200</strain>
    </source>
</reference>
<dbReference type="EMBL" id="JARJCM010000014">
    <property type="protein sequence ID" value="KAJ7041979.1"/>
    <property type="molecule type" value="Genomic_DNA"/>
</dbReference>
<keyword evidence="3" id="KW-1185">Reference proteome</keyword>
<protein>
    <submittedName>
        <fullName evidence="2">Uncharacterized protein</fullName>
    </submittedName>
</protein>
<organism evidence="2 3">
    <name type="scientific">Mycena alexandri</name>
    <dbReference type="NCBI Taxonomy" id="1745969"/>
    <lineage>
        <taxon>Eukaryota</taxon>
        <taxon>Fungi</taxon>
        <taxon>Dikarya</taxon>
        <taxon>Basidiomycota</taxon>
        <taxon>Agaricomycotina</taxon>
        <taxon>Agaricomycetes</taxon>
        <taxon>Agaricomycetidae</taxon>
        <taxon>Agaricales</taxon>
        <taxon>Marasmiineae</taxon>
        <taxon>Mycenaceae</taxon>
        <taxon>Mycena</taxon>
    </lineage>
</organism>
<feature type="region of interest" description="Disordered" evidence="1">
    <location>
        <begin position="85"/>
        <end position="108"/>
    </location>
</feature>
<dbReference type="AlphaFoldDB" id="A0AAD6XE63"/>
<dbReference type="Proteomes" id="UP001218188">
    <property type="component" value="Unassembled WGS sequence"/>
</dbReference>